<sequence length="144" mass="16102">MSRVFLPSVYPRCATQVMFPLCGPSVFRVPYIPGRSLSFNVTLPAVAKPAHGRELPAFAHNSRYYTFVVTDVIWPFRTDVNYWSIICVTDVRTSDFNKAYRSVIINIIQASLLPLEPGDPLLPTIAAVQLAGAENYAYNALYDL</sequence>
<gene>
    <name evidence="1" type="ORF">ARMOST_18422</name>
</gene>
<protein>
    <submittedName>
        <fullName evidence="1">Uncharacterized protein</fullName>
    </submittedName>
</protein>
<reference evidence="2" key="1">
    <citation type="journal article" date="2017" name="Nat. Ecol. Evol.">
        <title>Genome expansion and lineage-specific genetic innovations in the forest pathogenic fungi Armillaria.</title>
        <authorList>
            <person name="Sipos G."/>
            <person name="Prasanna A.N."/>
            <person name="Walter M.C."/>
            <person name="O'Connor E."/>
            <person name="Balint B."/>
            <person name="Krizsan K."/>
            <person name="Kiss B."/>
            <person name="Hess J."/>
            <person name="Varga T."/>
            <person name="Slot J."/>
            <person name="Riley R."/>
            <person name="Boka B."/>
            <person name="Rigling D."/>
            <person name="Barry K."/>
            <person name="Lee J."/>
            <person name="Mihaltcheva S."/>
            <person name="LaButti K."/>
            <person name="Lipzen A."/>
            <person name="Waldron R."/>
            <person name="Moloney N.M."/>
            <person name="Sperisen C."/>
            <person name="Kredics L."/>
            <person name="Vagvoelgyi C."/>
            <person name="Patrignani A."/>
            <person name="Fitzpatrick D."/>
            <person name="Nagy I."/>
            <person name="Doyle S."/>
            <person name="Anderson J.B."/>
            <person name="Grigoriev I.V."/>
            <person name="Gueldener U."/>
            <person name="Muensterkoetter M."/>
            <person name="Nagy L.G."/>
        </authorList>
    </citation>
    <scope>NUCLEOTIDE SEQUENCE [LARGE SCALE GENOMIC DNA]</scope>
    <source>
        <strain evidence="2">C18/9</strain>
    </source>
</reference>
<organism evidence="1 2">
    <name type="scientific">Armillaria ostoyae</name>
    <name type="common">Armillaria root rot fungus</name>
    <dbReference type="NCBI Taxonomy" id="47428"/>
    <lineage>
        <taxon>Eukaryota</taxon>
        <taxon>Fungi</taxon>
        <taxon>Dikarya</taxon>
        <taxon>Basidiomycota</taxon>
        <taxon>Agaricomycotina</taxon>
        <taxon>Agaricomycetes</taxon>
        <taxon>Agaricomycetidae</taxon>
        <taxon>Agaricales</taxon>
        <taxon>Marasmiineae</taxon>
        <taxon>Physalacriaceae</taxon>
        <taxon>Armillaria</taxon>
    </lineage>
</organism>
<name>A0A284S1T8_ARMOS</name>
<dbReference type="Proteomes" id="UP000219338">
    <property type="component" value="Unassembled WGS sequence"/>
</dbReference>
<accession>A0A284S1T8</accession>
<dbReference type="AlphaFoldDB" id="A0A284S1T8"/>
<evidence type="ECO:0000313" key="2">
    <source>
        <dbReference type="Proteomes" id="UP000219338"/>
    </source>
</evidence>
<proteinExistence type="predicted"/>
<evidence type="ECO:0000313" key="1">
    <source>
        <dbReference type="EMBL" id="SJL14946.1"/>
    </source>
</evidence>
<keyword evidence="2" id="KW-1185">Reference proteome</keyword>
<dbReference type="EMBL" id="FUEG01000026">
    <property type="protein sequence ID" value="SJL14946.1"/>
    <property type="molecule type" value="Genomic_DNA"/>
</dbReference>